<evidence type="ECO:0000259" key="9">
    <source>
        <dbReference type="Pfam" id="PF00999"/>
    </source>
</evidence>
<feature type="transmembrane region" description="Helical" evidence="8">
    <location>
        <begin position="6"/>
        <end position="23"/>
    </location>
</feature>
<dbReference type="InterPro" id="IPR006153">
    <property type="entry name" value="Cation/H_exchanger_TM"/>
</dbReference>
<evidence type="ECO:0000256" key="3">
    <source>
        <dbReference type="ARBA" id="ARBA00022449"/>
    </source>
</evidence>
<keyword evidence="7 8" id="KW-0472">Membrane</keyword>
<feature type="transmembrane region" description="Helical" evidence="8">
    <location>
        <begin position="340"/>
        <end position="358"/>
    </location>
</feature>
<dbReference type="GO" id="GO:0015297">
    <property type="term" value="F:antiporter activity"/>
    <property type="evidence" value="ECO:0007669"/>
    <property type="project" value="UniProtKB-KW"/>
</dbReference>
<dbReference type="GO" id="GO:1902600">
    <property type="term" value="P:proton transmembrane transport"/>
    <property type="evidence" value="ECO:0007669"/>
    <property type="project" value="InterPro"/>
</dbReference>
<evidence type="ECO:0000256" key="7">
    <source>
        <dbReference type="ARBA" id="ARBA00023136"/>
    </source>
</evidence>
<evidence type="ECO:0000256" key="6">
    <source>
        <dbReference type="ARBA" id="ARBA00023065"/>
    </source>
</evidence>
<keyword evidence="6" id="KW-0406">Ion transport</keyword>
<evidence type="ECO:0000256" key="5">
    <source>
        <dbReference type="ARBA" id="ARBA00022989"/>
    </source>
</evidence>
<dbReference type="GO" id="GO:0005886">
    <property type="term" value="C:plasma membrane"/>
    <property type="evidence" value="ECO:0007669"/>
    <property type="project" value="UniProtKB-SubCell"/>
</dbReference>
<evidence type="ECO:0000313" key="10">
    <source>
        <dbReference type="EMBL" id="GLK53771.1"/>
    </source>
</evidence>
<protein>
    <recommendedName>
        <fullName evidence="9">Cation/H+ exchanger transmembrane domain-containing protein</fullName>
    </recommendedName>
</protein>
<name>A0A9W6MQA6_9PROT</name>
<evidence type="ECO:0000256" key="8">
    <source>
        <dbReference type="SAM" id="Phobius"/>
    </source>
</evidence>
<dbReference type="AlphaFoldDB" id="A0A9W6MQA6"/>
<dbReference type="EMBL" id="BSFE01000013">
    <property type="protein sequence ID" value="GLK53771.1"/>
    <property type="molecule type" value="Genomic_DNA"/>
</dbReference>
<keyword evidence="3" id="KW-0050">Antiport</keyword>
<feature type="transmembrane region" description="Helical" evidence="8">
    <location>
        <begin position="58"/>
        <end position="81"/>
    </location>
</feature>
<sequence length="426" mass="44317">MESPALLLIALAILGYGLVARHLRRISLTAPIVFAALGVLIGTAALDLFDVNIASHQIAVLAELTLVLVLFADAAGIDLRLLHADQAVPARMLLIGIPLAVLIGTGAALVLLPDLDLWQAALLATMLAPTDAALARSVLVDERLPVRIKQTINAESGLNDGLALPLVFIFLALAGASAETPDSHPLAHWSGFLLAQIGLGVLVGLAAGGLGGRLVERAVKAGEMDKVFERLSAVALAVAAYAGASLIGGNGFIAAFTGGMAFGRFARRARQPVISFGETEGQLLALITFVIFGAILLPDALEAPDWRAVAYALVSLVLVRPLAIWLSLTGTGLLTSTRLFFGWFGPRGLASIVFALIVEGRLGSSDAAPLVAAVSITVGLSIILHGLSAGPLAALYARRLDARGDRDALAEFAQVEHGSDLKRSRF</sequence>
<feature type="transmembrane region" description="Helical" evidence="8">
    <location>
        <begin position="118"/>
        <end position="140"/>
    </location>
</feature>
<feature type="domain" description="Cation/H+ exchanger transmembrane" evidence="9">
    <location>
        <begin position="11"/>
        <end position="393"/>
    </location>
</feature>
<comment type="subcellular location">
    <subcellularLocation>
        <location evidence="1">Cell membrane</location>
        <topology evidence="1">Multi-pass membrane protein</topology>
    </subcellularLocation>
</comment>
<feature type="transmembrane region" description="Helical" evidence="8">
    <location>
        <begin position="161"/>
        <end position="178"/>
    </location>
</feature>
<feature type="transmembrane region" description="Helical" evidence="8">
    <location>
        <begin position="370"/>
        <end position="397"/>
    </location>
</feature>
<reference evidence="10" key="2">
    <citation type="submission" date="2023-01" db="EMBL/GenBank/DDBJ databases">
        <authorList>
            <person name="Sun Q."/>
            <person name="Evtushenko L."/>
        </authorList>
    </citation>
    <scope>NUCLEOTIDE SEQUENCE</scope>
    <source>
        <strain evidence="10">VKM B-1513</strain>
    </source>
</reference>
<keyword evidence="2" id="KW-0813">Transport</keyword>
<dbReference type="Proteomes" id="UP001143486">
    <property type="component" value="Unassembled WGS sequence"/>
</dbReference>
<dbReference type="PANTHER" id="PTHR32507:SF8">
    <property type="entry name" value="CNH1P"/>
    <property type="match status" value="1"/>
</dbReference>
<proteinExistence type="predicted"/>
<feature type="transmembrane region" description="Helical" evidence="8">
    <location>
        <begin position="93"/>
        <end position="112"/>
    </location>
</feature>
<feature type="transmembrane region" description="Helical" evidence="8">
    <location>
        <begin position="28"/>
        <end position="46"/>
    </location>
</feature>
<dbReference type="RefSeq" id="WP_271188109.1">
    <property type="nucleotide sequence ID" value="NZ_BSFE01000013.1"/>
</dbReference>
<gene>
    <name evidence="10" type="ORF">GCM10017621_32790</name>
</gene>
<keyword evidence="4 8" id="KW-0812">Transmembrane</keyword>
<dbReference type="Pfam" id="PF00999">
    <property type="entry name" value="Na_H_Exchanger"/>
    <property type="match status" value="1"/>
</dbReference>
<evidence type="ECO:0000256" key="2">
    <source>
        <dbReference type="ARBA" id="ARBA00022448"/>
    </source>
</evidence>
<keyword evidence="11" id="KW-1185">Reference proteome</keyword>
<evidence type="ECO:0000256" key="4">
    <source>
        <dbReference type="ARBA" id="ARBA00022692"/>
    </source>
</evidence>
<accession>A0A9W6MQA6</accession>
<comment type="caution">
    <text evidence="10">The sequence shown here is derived from an EMBL/GenBank/DDBJ whole genome shotgun (WGS) entry which is preliminary data.</text>
</comment>
<feature type="transmembrane region" description="Helical" evidence="8">
    <location>
        <begin position="308"/>
        <end position="328"/>
    </location>
</feature>
<dbReference type="PANTHER" id="PTHR32507">
    <property type="entry name" value="NA(+)/H(+) ANTIPORTER 1"/>
    <property type="match status" value="1"/>
</dbReference>
<evidence type="ECO:0000313" key="11">
    <source>
        <dbReference type="Proteomes" id="UP001143486"/>
    </source>
</evidence>
<feature type="transmembrane region" description="Helical" evidence="8">
    <location>
        <begin position="190"/>
        <end position="212"/>
    </location>
</feature>
<evidence type="ECO:0000256" key="1">
    <source>
        <dbReference type="ARBA" id="ARBA00004651"/>
    </source>
</evidence>
<feature type="transmembrane region" description="Helical" evidence="8">
    <location>
        <begin position="233"/>
        <end position="262"/>
    </location>
</feature>
<organism evidence="10 11">
    <name type="scientific">Maricaulis virginensis</name>
    <dbReference type="NCBI Taxonomy" id="144022"/>
    <lineage>
        <taxon>Bacteria</taxon>
        <taxon>Pseudomonadati</taxon>
        <taxon>Pseudomonadota</taxon>
        <taxon>Alphaproteobacteria</taxon>
        <taxon>Maricaulales</taxon>
        <taxon>Maricaulaceae</taxon>
        <taxon>Maricaulis</taxon>
    </lineage>
</organism>
<keyword evidence="5 8" id="KW-1133">Transmembrane helix</keyword>
<reference evidence="10" key="1">
    <citation type="journal article" date="2014" name="Int. J. Syst. Evol. Microbiol.">
        <title>Complete genome sequence of Corynebacterium casei LMG S-19264T (=DSM 44701T), isolated from a smear-ripened cheese.</title>
        <authorList>
            <consortium name="US DOE Joint Genome Institute (JGI-PGF)"/>
            <person name="Walter F."/>
            <person name="Albersmeier A."/>
            <person name="Kalinowski J."/>
            <person name="Ruckert C."/>
        </authorList>
    </citation>
    <scope>NUCLEOTIDE SEQUENCE</scope>
    <source>
        <strain evidence="10">VKM B-1513</strain>
    </source>
</reference>